<proteinExistence type="predicted"/>
<dbReference type="AlphaFoldDB" id="A0A0A9FNS7"/>
<name>A0A0A9FNS7_ARUDO</name>
<dbReference type="EMBL" id="GBRH01187948">
    <property type="protein sequence ID" value="JAE09948.1"/>
    <property type="molecule type" value="Transcribed_RNA"/>
</dbReference>
<evidence type="ECO:0000313" key="1">
    <source>
        <dbReference type="EMBL" id="JAE09948.1"/>
    </source>
</evidence>
<organism evidence="1">
    <name type="scientific">Arundo donax</name>
    <name type="common">Giant reed</name>
    <name type="synonym">Donax arundinaceus</name>
    <dbReference type="NCBI Taxonomy" id="35708"/>
    <lineage>
        <taxon>Eukaryota</taxon>
        <taxon>Viridiplantae</taxon>
        <taxon>Streptophyta</taxon>
        <taxon>Embryophyta</taxon>
        <taxon>Tracheophyta</taxon>
        <taxon>Spermatophyta</taxon>
        <taxon>Magnoliopsida</taxon>
        <taxon>Liliopsida</taxon>
        <taxon>Poales</taxon>
        <taxon>Poaceae</taxon>
        <taxon>PACMAD clade</taxon>
        <taxon>Arundinoideae</taxon>
        <taxon>Arundineae</taxon>
        <taxon>Arundo</taxon>
    </lineage>
</organism>
<accession>A0A0A9FNS7</accession>
<protein>
    <submittedName>
        <fullName evidence="1">Uncharacterized protein</fullName>
    </submittedName>
</protein>
<reference evidence="1" key="2">
    <citation type="journal article" date="2015" name="Data Brief">
        <title>Shoot transcriptome of the giant reed, Arundo donax.</title>
        <authorList>
            <person name="Barrero R.A."/>
            <person name="Guerrero F.D."/>
            <person name="Moolhuijzen P."/>
            <person name="Goolsby J.A."/>
            <person name="Tidwell J."/>
            <person name="Bellgard S.E."/>
            <person name="Bellgard M.I."/>
        </authorList>
    </citation>
    <scope>NUCLEOTIDE SEQUENCE</scope>
    <source>
        <tissue evidence="1">Shoot tissue taken approximately 20 cm above the soil surface</tissue>
    </source>
</reference>
<sequence length="18" mass="2057">MPISLSYTVSFCVERLIV</sequence>
<reference evidence="1" key="1">
    <citation type="submission" date="2014-09" db="EMBL/GenBank/DDBJ databases">
        <authorList>
            <person name="Magalhaes I.L.F."/>
            <person name="Oliveira U."/>
            <person name="Santos F.R."/>
            <person name="Vidigal T.H.D.A."/>
            <person name="Brescovit A.D."/>
            <person name="Santos A.J."/>
        </authorList>
    </citation>
    <scope>NUCLEOTIDE SEQUENCE</scope>
    <source>
        <tissue evidence="1">Shoot tissue taken approximately 20 cm above the soil surface</tissue>
    </source>
</reference>